<dbReference type="AlphaFoldDB" id="F0YPI9"/>
<dbReference type="InterPro" id="IPR045853">
    <property type="entry name" value="Pep_chain_release_fac_I_sf"/>
</dbReference>
<dbReference type="OMA" id="DHRVGFK"/>
<dbReference type="FunCoup" id="F0YPI9">
    <property type="interactions" value="333"/>
</dbReference>
<dbReference type="Gene3D" id="3.30.160.20">
    <property type="match status" value="1"/>
</dbReference>
<dbReference type="InterPro" id="IPR050057">
    <property type="entry name" value="Prokaryotic/Mito_RF"/>
</dbReference>
<dbReference type="Gene3D" id="3.30.70.1660">
    <property type="match status" value="1"/>
</dbReference>
<dbReference type="GO" id="GO:0005737">
    <property type="term" value="C:cytoplasm"/>
    <property type="evidence" value="ECO:0007669"/>
    <property type="project" value="UniProtKB-ARBA"/>
</dbReference>
<feature type="domain" description="Peptide chain release factor" evidence="4">
    <location>
        <begin position="5"/>
        <end position="111"/>
    </location>
</feature>
<dbReference type="InterPro" id="IPR005139">
    <property type="entry name" value="PCRF"/>
</dbReference>
<dbReference type="Pfam" id="PF03462">
    <property type="entry name" value="PCRF"/>
    <property type="match status" value="1"/>
</dbReference>
<evidence type="ECO:0000256" key="3">
    <source>
        <dbReference type="ARBA" id="ARBA00022917"/>
    </source>
</evidence>
<dbReference type="InterPro" id="IPR000352">
    <property type="entry name" value="Pep_chain_release_fac_I"/>
</dbReference>
<dbReference type="GO" id="GO:0003747">
    <property type="term" value="F:translation release factor activity"/>
    <property type="evidence" value="ECO:0007669"/>
    <property type="project" value="InterPro"/>
</dbReference>
<dbReference type="OrthoDB" id="2019491at2759"/>
<dbReference type="KEGG" id="aaf:AURANDRAFT_12526"/>
<dbReference type="InParanoid" id="F0YPI9"/>
<proteinExistence type="inferred from homology"/>
<evidence type="ECO:0000259" key="4">
    <source>
        <dbReference type="SMART" id="SM00937"/>
    </source>
</evidence>
<protein>
    <recommendedName>
        <fullName evidence="4">Peptide chain release factor domain-containing protein</fullName>
    </recommendedName>
</protein>
<evidence type="ECO:0000313" key="5">
    <source>
        <dbReference type="EMBL" id="EGB02968.1"/>
    </source>
</evidence>
<feature type="non-terminal residue" evidence="5">
    <location>
        <position position="1"/>
    </location>
</feature>
<sequence>VGDAELRDEARRERELLTPKVATLAHDLTAKLLPRDAVDDAPACLVEVKAAAGGDEASLFAGDLLAMYERFAGRRRHGWDLLSVTKSDCGGVSHAYAEVKGPGAYGALRFESGVHRVQRVPRNDVRIHTSTASVVVFPAGAEDRGATVDFDPAELRIDTFRASGAGGQHATTRMEIFNPTSMRAYQNVNTTNSAVRVTHLPTGTVVSIQDERSQHRNKAKALKVLASRVVGAQAAAAAAARSASRAKLAGSGDRAERIRTYNAPHDRVTDHRSGFTANSVDRVLRGDLLDDVVASLEAADRDARM</sequence>
<dbReference type="SMART" id="SM00937">
    <property type="entry name" value="PCRF"/>
    <property type="match status" value="1"/>
</dbReference>
<keyword evidence="6" id="KW-1185">Reference proteome</keyword>
<keyword evidence="3" id="KW-0648">Protein biosynthesis</keyword>
<dbReference type="EMBL" id="GL833233">
    <property type="protein sequence ID" value="EGB02968.1"/>
    <property type="molecule type" value="Genomic_DNA"/>
</dbReference>
<dbReference type="GeneID" id="20218179"/>
<dbReference type="SUPFAM" id="SSF75620">
    <property type="entry name" value="Release factor"/>
    <property type="match status" value="1"/>
</dbReference>
<evidence type="ECO:0000313" key="6">
    <source>
        <dbReference type="Proteomes" id="UP000002729"/>
    </source>
</evidence>
<evidence type="ECO:0000256" key="1">
    <source>
        <dbReference type="ARBA" id="ARBA00010835"/>
    </source>
</evidence>
<keyword evidence="2" id="KW-0488">Methylation</keyword>
<dbReference type="Pfam" id="PF00472">
    <property type="entry name" value="RF-1"/>
    <property type="match status" value="1"/>
</dbReference>
<dbReference type="eggNOG" id="KOG2726">
    <property type="taxonomic scope" value="Eukaryota"/>
</dbReference>
<feature type="non-terminal residue" evidence="5">
    <location>
        <position position="305"/>
    </location>
</feature>
<dbReference type="PANTHER" id="PTHR43804:SF7">
    <property type="entry name" value="LD18447P"/>
    <property type="match status" value="1"/>
</dbReference>
<dbReference type="PANTHER" id="PTHR43804">
    <property type="entry name" value="LD18447P"/>
    <property type="match status" value="1"/>
</dbReference>
<reference evidence="5 6" key="1">
    <citation type="journal article" date="2011" name="Proc. Natl. Acad. Sci. U.S.A.">
        <title>Niche of harmful alga Aureococcus anophagefferens revealed through ecogenomics.</title>
        <authorList>
            <person name="Gobler C.J."/>
            <person name="Berry D.L."/>
            <person name="Dyhrman S.T."/>
            <person name="Wilhelm S.W."/>
            <person name="Salamov A."/>
            <person name="Lobanov A.V."/>
            <person name="Zhang Y."/>
            <person name="Collier J.L."/>
            <person name="Wurch L.L."/>
            <person name="Kustka A.B."/>
            <person name="Dill B.D."/>
            <person name="Shah M."/>
            <person name="VerBerkmoes N.C."/>
            <person name="Kuo A."/>
            <person name="Terry A."/>
            <person name="Pangilinan J."/>
            <person name="Lindquist E.A."/>
            <person name="Lucas S."/>
            <person name="Paulsen I.T."/>
            <person name="Hattenrath-Lehmann T.K."/>
            <person name="Talmage S.C."/>
            <person name="Walker E.A."/>
            <person name="Koch F."/>
            <person name="Burson A.M."/>
            <person name="Marcoval M.A."/>
            <person name="Tang Y.Z."/>
            <person name="Lecleir G.R."/>
            <person name="Coyne K.J."/>
            <person name="Berg G.M."/>
            <person name="Bertrand E.M."/>
            <person name="Saito M.A."/>
            <person name="Gladyshev V.N."/>
            <person name="Grigoriev I.V."/>
        </authorList>
    </citation>
    <scope>NUCLEOTIDE SEQUENCE [LARGE SCALE GENOMIC DNA]</scope>
    <source>
        <strain evidence="6">CCMP 1984</strain>
    </source>
</reference>
<name>F0YPI9_AURAN</name>
<dbReference type="Proteomes" id="UP000002729">
    <property type="component" value="Unassembled WGS sequence"/>
</dbReference>
<comment type="similarity">
    <text evidence="1">Belongs to the prokaryotic/mitochondrial release factor family.</text>
</comment>
<organism evidence="6">
    <name type="scientific">Aureococcus anophagefferens</name>
    <name type="common">Harmful bloom alga</name>
    <dbReference type="NCBI Taxonomy" id="44056"/>
    <lineage>
        <taxon>Eukaryota</taxon>
        <taxon>Sar</taxon>
        <taxon>Stramenopiles</taxon>
        <taxon>Ochrophyta</taxon>
        <taxon>Pelagophyceae</taxon>
        <taxon>Pelagomonadales</taxon>
        <taxon>Pelagomonadaceae</taxon>
        <taxon>Aureococcus</taxon>
    </lineage>
</organism>
<accession>F0YPI9</accession>
<dbReference type="RefSeq" id="XP_009042330.1">
    <property type="nucleotide sequence ID" value="XM_009044082.1"/>
</dbReference>
<gene>
    <name evidence="5" type="ORF">AURANDRAFT_12526</name>
</gene>
<evidence type="ECO:0000256" key="2">
    <source>
        <dbReference type="ARBA" id="ARBA00022481"/>
    </source>
</evidence>